<keyword evidence="2" id="KW-1185">Reference proteome</keyword>
<evidence type="ECO:0000313" key="1">
    <source>
        <dbReference type="EMBL" id="TDQ05290.1"/>
    </source>
</evidence>
<gene>
    <name evidence="1" type="ORF">EV186_1011259</name>
</gene>
<dbReference type="EMBL" id="SNXZ01000001">
    <property type="protein sequence ID" value="TDQ05290.1"/>
    <property type="molecule type" value="Genomic_DNA"/>
</dbReference>
<name>A0A4R6SNW2_LABRH</name>
<dbReference type="AlphaFoldDB" id="A0A4R6SNW2"/>
<sequence>MIVGDQDGSSTGICTMFIGLSDDLATLLSVKQSVDKVGTVDPCEVTEAVAPLVLQTMKAGA</sequence>
<proteinExistence type="predicted"/>
<organism evidence="1 2">
    <name type="scientific">Labedaea rhizosphaerae</name>
    <dbReference type="NCBI Taxonomy" id="598644"/>
    <lineage>
        <taxon>Bacteria</taxon>
        <taxon>Bacillati</taxon>
        <taxon>Actinomycetota</taxon>
        <taxon>Actinomycetes</taxon>
        <taxon>Pseudonocardiales</taxon>
        <taxon>Pseudonocardiaceae</taxon>
        <taxon>Labedaea</taxon>
    </lineage>
</organism>
<dbReference type="Proteomes" id="UP000295444">
    <property type="component" value="Unassembled WGS sequence"/>
</dbReference>
<accession>A0A4R6SNW2</accession>
<protein>
    <submittedName>
        <fullName evidence="1">Uncharacterized protein</fullName>
    </submittedName>
</protein>
<evidence type="ECO:0000313" key="2">
    <source>
        <dbReference type="Proteomes" id="UP000295444"/>
    </source>
</evidence>
<comment type="caution">
    <text evidence="1">The sequence shown here is derived from an EMBL/GenBank/DDBJ whole genome shotgun (WGS) entry which is preliminary data.</text>
</comment>
<reference evidence="1 2" key="1">
    <citation type="submission" date="2019-03" db="EMBL/GenBank/DDBJ databases">
        <title>Genomic Encyclopedia of Type Strains, Phase IV (KMG-IV): sequencing the most valuable type-strain genomes for metagenomic binning, comparative biology and taxonomic classification.</title>
        <authorList>
            <person name="Goeker M."/>
        </authorList>
    </citation>
    <scope>NUCLEOTIDE SEQUENCE [LARGE SCALE GENOMIC DNA]</scope>
    <source>
        <strain evidence="1 2">DSM 45361</strain>
    </source>
</reference>